<evidence type="ECO:0000313" key="2">
    <source>
        <dbReference type="Proteomes" id="UP000032930"/>
    </source>
</evidence>
<dbReference type="EMBL" id="FO818638">
    <property type="protein sequence ID" value="CDM92251.1"/>
    <property type="molecule type" value="Genomic_DNA"/>
</dbReference>
<reference evidence="1 2" key="1">
    <citation type="submission" date="2014-02" db="EMBL/GenBank/DDBJ databases">
        <authorList>
            <person name="Genoscope - CEA"/>
        </authorList>
    </citation>
    <scope>NUCLEOTIDE SEQUENCE [LARGE SCALE GENOMIC DNA]</scope>
    <source>
        <strain evidence="1 2">CS03</strain>
        <plasmid evidence="2">Plasmid</plasmid>
    </source>
</reference>
<dbReference type="KEGG" id="xbv:XBW1_mp0132"/>
<name>A0A0B6XFZ3_XENBV</name>
<accession>A0A0B6XFZ3</accession>
<organism evidence="1 2">
    <name type="scientific">Xenorhabdus bovienii</name>
    <name type="common">Xenorhabdus nematophila subsp. bovienii</name>
    <dbReference type="NCBI Taxonomy" id="40576"/>
    <lineage>
        <taxon>Bacteria</taxon>
        <taxon>Pseudomonadati</taxon>
        <taxon>Pseudomonadota</taxon>
        <taxon>Gammaproteobacteria</taxon>
        <taxon>Enterobacterales</taxon>
        <taxon>Morganellaceae</taxon>
        <taxon>Xenorhabdus</taxon>
    </lineage>
</organism>
<protein>
    <submittedName>
        <fullName evidence="1">Uncharacterized protein</fullName>
    </submittedName>
</protein>
<dbReference type="AlphaFoldDB" id="A0A0B6XFZ3"/>
<sequence>MKKAFLTYCYRNIFALTQVRRVRPVYTHGCTPHFGITTSFQILDLNGWLVLTTNLALYGNQPTGDIDKLPEWRAFKMNESLEEKFKKNT</sequence>
<proteinExistence type="predicted"/>
<evidence type="ECO:0000313" key="1">
    <source>
        <dbReference type="EMBL" id="CDM92251.1"/>
    </source>
</evidence>
<gene>
    <name evidence="1" type="ORF">XBW1_mp0132</name>
</gene>
<dbReference type="Proteomes" id="UP000032930">
    <property type="component" value="Plasmid megaplasmid"/>
</dbReference>